<dbReference type="EMBL" id="SPNK01000007">
    <property type="protein sequence ID" value="TFI01033.1"/>
    <property type="molecule type" value="Genomic_DNA"/>
</dbReference>
<dbReference type="Gene3D" id="3.40.50.2000">
    <property type="entry name" value="Glycogen Phosphorylase B"/>
    <property type="match status" value="2"/>
</dbReference>
<dbReference type="Pfam" id="PF13579">
    <property type="entry name" value="Glyco_trans_4_4"/>
    <property type="match status" value="1"/>
</dbReference>
<dbReference type="Pfam" id="PF00534">
    <property type="entry name" value="Glycos_transf_1"/>
    <property type="match status" value="1"/>
</dbReference>
<protein>
    <submittedName>
        <fullName evidence="5">Glycosyltransferase</fullName>
    </submittedName>
</protein>
<organism evidence="5 6">
    <name type="scientific">Kocuria rhizophila</name>
    <dbReference type="NCBI Taxonomy" id="72000"/>
    <lineage>
        <taxon>Bacteria</taxon>
        <taxon>Bacillati</taxon>
        <taxon>Actinomycetota</taxon>
        <taxon>Actinomycetes</taxon>
        <taxon>Micrococcales</taxon>
        <taxon>Micrococcaceae</taxon>
        <taxon>Kocuria</taxon>
    </lineage>
</organism>
<sequence length="371" mass="40037">MRILQIVALVSGTNAYGGPTTVAFNQCRALADAGHDVVLAATGSELGTPLPTERDGVRTALFPPHFVLPGAGFAGLTSPAMLSWVRRVAPSADVVHVHMARDLLTLPAAWLAQRAGTRTVVQTHGMIDPSENPLAGPLDAALTRRVLRDAHRIFHLTPREQREVAQVARGPVNLMELHNGMPVGARSRTARTDGTCRVLFLARLQERKRPLAFVAAARSLAQRFPHATFTLVGPDEGQGDAVRRAITDAELGDRLTWAGPVDSAGAAQWMRDSDLYVLPSVDEPYPMSVLEAMSSGLPVVITDTCGLADTVRRTGSGAVVDDSQPDLERALAELLSDPDLRERTGRAARDTIAREYGMDAVRERLLRAYQD</sequence>
<dbReference type="InterPro" id="IPR028098">
    <property type="entry name" value="Glyco_trans_4-like_N"/>
</dbReference>
<evidence type="ECO:0000313" key="5">
    <source>
        <dbReference type="EMBL" id="TFI01033.1"/>
    </source>
</evidence>
<evidence type="ECO:0000256" key="1">
    <source>
        <dbReference type="ARBA" id="ARBA00022676"/>
    </source>
</evidence>
<evidence type="ECO:0000313" key="6">
    <source>
        <dbReference type="Proteomes" id="UP000298017"/>
    </source>
</evidence>
<keyword evidence="6" id="KW-1185">Reference proteome</keyword>
<feature type="domain" description="Glycosyltransferase subfamily 4-like N-terminal" evidence="4">
    <location>
        <begin position="17"/>
        <end position="180"/>
    </location>
</feature>
<keyword evidence="1" id="KW-0328">Glycosyltransferase</keyword>
<dbReference type="RefSeq" id="WP_135010688.1">
    <property type="nucleotide sequence ID" value="NZ_CP072262.1"/>
</dbReference>
<keyword evidence="2" id="KW-0808">Transferase</keyword>
<accession>A0AAX2SE20</accession>
<reference evidence="5 6" key="1">
    <citation type="submission" date="2019-03" db="EMBL/GenBank/DDBJ databases">
        <title>Genome Sequencing and Assembly of Various Microbes Isolated from Alder Root Nodule.</title>
        <authorList>
            <person name="Swanson E."/>
            <person name="Sevigny J.L."/>
            <person name="Pesce C."/>
            <person name="Davis I."/>
            <person name="Kleiner V."/>
            <person name="Tisa L."/>
        </authorList>
    </citation>
    <scope>NUCLEOTIDE SEQUENCE [LARGE SCALE GENOMIC DNA]</scope>
    <source>
        <strain evidence="5 6">4R-31</strain>
    </source>
</reference>
<evidence type="ECO:0000256" key="2">
    <source>
        <dbReference type="ARBA" id="ARBA00022679"/>
    </source>
</evidence>
<comment type="caution">
    <text evidence="5">The sequence shown here is derived from an EMBL/GenBank/DDBJ whole genome shotgun (WGS) entry which is preliminary data.</text>
</comment>
<dbReference type="Proteomes" id="UP000298017">
    <property type="component" value="Unassembled WGS sequence"/>
</dbReference>
<feature type="domain" description="Glycosyl transferase family 1" evidence="3">
    <location>
        <begin position="196"/>
        <end position="350"/>
    </location>
</feature>
<evidence type="ECO:0000259" key="4">
    <source>
        <dbReference type="Pfam" id="PF13579"/>
    </source>
</evidence>
<proteinExistence type="predicted"/>
<dbReference type="AlphaFoldDB" id="A0AAX2SE20"/>
<name>A0AAX2SE20_KOCRH</name>
<dbReference type="SUPFAM" id="SSF53756">
    <property type="entry name" value="UDP-Glycosyltransferase/glycogen phosphorylase"/>
    <property type="match status" value="1"/>
</dbReference>
<dbReference type="PANTHER" id="PTHR12526">
    <property type="entry name" value="GLYCOSYLTRANSFERASE"/>
    <property type="match status" value="1"/>
</dbReference>
<gene>
    <name evidence="5" type="ORF">E4P33_08095</name>
</gene>
<dbReference type="GO" id="GO:0016757">
    <property type="term" value="F:glycosyltransferase activity"/>
    <property type="evidence" value="ECO:0007669"/>
    <property type="project" value="UniProtKB-KW"/>
</dbReference>
<evidence type="ECO:0000259" key="3">
    <source>
        <dbReference type="Pfam" id="PF00534"/>
    </source>
</evidence>
<dbReference type="InterPro" id="IPR001296">
    <property type="entry name" value="Glyco_trans_1"/>
</dbReference>